<dbReference type="CDD" id="cd08983">
    <property type="entry name" value="GH43_Bt3655-like"/>
    <property type="match status" value="1"/>
</dbReference>
<organism evidence="6 7">
    <name type="scientific">Venturia effusa</name>
    <dbReference type="NCBI Taxonomy" id="50376"/>
    <lineage>
        <taxon>Eukaryota</taxon>
        <taxon>Fungi</taxon>
        <taxon>Dikarya</taxon>
        <taxon>Ascomycota</taxon>
        <taxon>Pezizomycotina</taxon>
        <taxon>Dothideomycetes</taxon>
        <taxon>Pleosporomycetidae</taxon>
        <taxon>Venturiales</taxon>
        <taxon>Venturiaceae</taxon>
        <taxon>Venturia</taxon>
    </lineage>
</organism>
<evidence type="ECO:0000313" key="7">
    <source>
        <dbReference type="Proteomes" id="UP000316270"/>
    </source>
</evidence>
<protein>
    <recommendedName>
        <fullName evidence="5">Glycosyl hydrolase family 32 N-terminal domain-containing protein</fullName>
    </recommendedName>
</protein>
<evidence type="ECO:0000256" key="1">
    <source>
        <dbReference type="ARBA" id="ARBA00009902"/>
    </source>
</evidence>
<dbReference type="GO" id="GO:0016798">
    <property type="term" value="F:hydrolase activity, acting on glycosyl bonds"/>
    <property type="evidence" value="ECO:0007669"/>
    <property type="project" value="UniProtKB-KW"/>
</dbReference>
<dbReference type="PANTHER" id="PTHR43301:SF3">
    <property type="entry name" value="ARABINAN ENDO-1,5-ALPHA-L-ARABINOSIDASE A-RELATED"/>
    <property type="match status" value="1"/>
</dbReference>
<feature type="domain" description="Glycosyl hydrolase family 32 N-terminal" evidence="5">
    <location>
        <begin position="25"/>
        <end position="143"/>
    </location>
</feature>
<dbReference type="OrthoDB" id="19657at2759"/>
<feature type="chain" id="PRO_5021720613" description="Glycosyl hydrolase family 32 N-terminal domain-containing protein" evidence="4">
    <location>
        <begin position="23"/>
        <end position="338"/>
    </location>
</feature>
<feature type="signal peptide" evidence="4">
    <location>
        <begin position="1"/>
        <end position="22"/>
    </location>
</feature>
<evidence type="ECO:0000256" key="2">
    <source>
        <dbReference type="ARBA" id="ARBA00022801"/>
    </source>
</evidence>
<keyword evidence="4" id="KW-0732">Signal</keyword>
<dbReference type="Pfam" id="PF00251">
    <property type="entry name" value="Glyco_hydro_32N"/>
    <property type="match status" value="1"/>
</dbReference>
<gene>
    <name evidence="6" type="ORF">FKW77_001373</name>
</gene>
<dbReference type="SUPFAM" id="SSF75005">
    <property type="entry name" value="Arabinanase/levansucrase/invertase"/>
    <property type="match status" value="1"/>
</dbReference>
<dbReference type="STRING" id="50376.A0A517L8L0"/>
<dbReference type="AlphaFoldDB" id="A0A517L8L0"/>
<dbReference type="PANTHER" id="PTHR43301">
    <property type="entry name" value="ARABINAN ENDO-1,5-ALPHA-L-ARABINOSIDASE"/>
    <property type="match status" value="1"/>
</dbReference>
<keyword evidence="7" id="KW-1185">Reference proteome</keyword>
<dbReference type="InterPro" id="IPR013148">
    <property type="entry name" value="Glyco_hydro_32_N"/>
</dbReference>
<accession>A0A517L8L0</accession>
<evidence type="ECO:0000259" key="5">
    <source>
        <dbReference type="Pfam" id="PF00251"/>
    </source>
</evidence>
<dbReference type="EMBL" id="CP042191">
    <property type="protein sequence ID" value="QDS71976.1"/>
    <property type="molecule type" value="Genomic_DNA"/>
</dbReference>
<dbReference type="Proteomes" id="UP000316270">
    <property type="component" value="Chromosome 7"/>
</dbReference>
<comment type="similarity">
    <text evidence="1">Belongs to the glycosyl hydrolase 32 family.</text>
</comment>
<proteinExistence type="inferred from homology"/>
<evidence type="ECO:0000313" key="6">
    <source>
        <dbReference type="EMBL" id="QDS71976.1"/>
    </source>
</evidence>
<keyword evidence="2" id="KW-0378">Hydrolase</keyword>
<dbReference type="InterPro" id="IPR050727">
    <property type="entry name" value="GH43_arabinanases"/>
</dbReference>
<name>A0A517L8L0_9PEZI</name>
<dbReference type="InterPro" id="IPR023296">
    <property type="entry name" value="Glyco_hydro_beta-prop_sf"/>
</dbReference>
<evidence type="ECO:0000256" key="4">
    <source>
        <dbReference type="SAM" id="SignalP"/>
    </source>
</evidence>
<sequence length="338" mass="36650">MVPLLSLSRLFALGLLASQAIAASIYTDYVFAFFTGENSADGEQIYLAVSNNNSPASWTLINGGKPVLTSTVGTKGVRDPTIVRSKDGSKFWILATDLKIFGNGDWNAASRTGSRSIVVWESSDLKTWSGPNLVQVSPATAGSTWAPEAVYDPASGSYMAFWASKLYPESDPAHATTSYYRILKSKTSDFKTFSTPEVWINTGSSVIDTTVVFDSQSNKYYRFSKDERSGTPNGKFIFQESGSSLSGPWTPVKEGIGKGTIARGEGPTVFQSNTDENLWHMLIDEFGSRGYVAFETTNIAAGDWKPSTGYVLPKRPRHGSIIPITAAERAALLSVQKI</sequence>
<reference evidence="6 7" key="1">
    <citation type="submission" date="2019-07" db="EMBL/GenBank/DDBJ databases">
        <title>Finished genome of Venturia effusa.</title>
        <authorList>
            <person name="Young C.A."/>
            <person name="Cox M.P."/>
            <person name="Ganley A.R.D."/>
            <person name="David W.J."/>
        </authorList>
    </citation>
    <scope>NUCLEOTIDE SEQUENCE [LARGE SCALE GENOMIC DNA]</scope>
    <source>
        <strain evidence="7">albino</strain>
    </source>
</reference>
<keyword evidence="3" id="KW-0326">Glycosidase</keyword>
<dbReference type="Gene3D" id="2.115.10.20">
    <property type="entry name" value="Glycosyl hydrolase domain, family 43"/>
    <property type="match status" value="1"/>
</dbReference>
<evidence type="ECO:0000256" key="3">
    <source>
        <dbReference type="ARBA" id="ARBA00023295"/>
    </source>
</evidence>